<protein>
    <submittedName>
        <fullName evidence="3">Type III secretion system inner membrane ring subunit SctD</fullName>
    </submittedName>
</protein>
<dbReference type="RefSeq" id="WP_131680866.1">
    <property type="nucleotide sequence ID" value="NZ_JARRYG010000020.1"/>
</dbReference>
<reference evidence="4" key="2">
    <citation type="submission" date="2023-07" db="EMBL/GenBank/DDBJ databases">
        <authorList>
            <person name="Yang W."/>
            <person name="Chen J."/>
            <person name="Ji P."/>
            <person name="Hu F."/>
        </authorList>
    </citation>
    <scope>NUCLEOTIDE SEQUENCE</scope>
    <source>
        <strain evidence="4">CRE-138-0111</strain>
    </source>
</reference>
<accession>A0AA42FQ92</accession>
<evidence type="ECO:0000313" key="6">
    <source>
        <dbReference type="Proteomes" id="UP001176478"/>
    </source>
</evidence>
<dbReference type="EMBL" id="JARRYG010000020">
    <property type="protein sequence ID" value="MDG4697930.1"/>
    <property type="molecule type" value="Genomic_DNA"/>
</dbReference>
<dbReference type="Proteomes" id="UP001176478">
    <property type="component" value="Unassembled WGS sequence"/>
</dbReference>
<evidence type="ECO:0000259" key="2">
    <source>
        <dbReference type="Pfam" id="PF21937"/>
    </source>
</evidence>
<evidence type="ECO:0000313" key="5">
    <source>
        <dbReference type="Proteomes" id="UP001156701"/>
    </source>
</evidence>
<proteinExistence type="predicted"/>
<dbReference type="InterPro" id="IPR012843">
    <property type="entry name" value="YscD"/>
</dbReference>
<evidence type="ECO:0000313" key="3">
    <source>
        <dbReference type="EMBL" id="MDG4697930.1"/>
    </source>
</evidence>
<feature type="domain" description="YscD-like Bon-like" evidence="2">
    <location>
        <begin position="211"/>
        <end position="270"/>
    </location>
</feature>
<name>A0AA42FQ92_9GAMM</name>
<dbReference type="Proteomes" id="UP001156701">
    <property type="component" value="Unassembled WGS sequence"/>
</dbReference>
<sequence>MMKPLYKLKWLSGILAGRELALPLGEIRLGGETPDIALPLELNAETLLIVNEQGIRLSQPVPLWVDGLPWETNELLPQKRVIDLAGLVFIFGDIEQPLPTLAIPLRRNKNKTHVVTLTIAIIFLFLVLLAIGISTDISPENEEPFDKVIWLEQQMKQPDHLGLQASFDNNGIIHLSGVSVSKNTIYQLQEQFAQFGFSFYNKSIDVSTLHNLVRQTLEMNGYHDIDITQGNSLDSVKIYGDIQFDNHWQQTQAQINQISLLKSWVVINDRSEEFKKTLHFLDSESLLEGLNISIENNKLLVSGKVPDKNLEKLNIIISDFNKSQKTRMKINYQNIPNKNIIDEFLPGKIISIGGNDEYIYLQLSNNMRLYKGSILPNGYKVYSLSMNTLMLIYKQNFLSIPINL</sequence>
<gene>
    <name evidence="3" type="primary">sctD</name>
    <name evidence="3" type="ORF">P7V44_17000</name>
    <name evidence="4" type="ORF">Q5E86_19765</name>
</gene>
<comment type="caution">
    <text evidence="3">The sequence shown here is derived from an EMBL/GenBank/DDBJ whole genome shotgun (WGS) entry which is preliminary data.</text>
</comment>
<reference evidence="4" key="3">
    <citation type="journal article" date="2024" name="Int. J. Antimicrob. Agents">
        <title>Identification of a novel Providencia species showing multi-drug-resistant in three patients with hospital-acquired infection.</title>
        <authorList>
            <person name="Yang W."/>
            <person name="Chen J."/>
            <person name="Yang F."/>
            <person name="Ji P."/>
            <person name="Shen S."/>
            <person name="Yin D."/>
            <person name="Hu F."/>
        </authorList>
    </citation>
    <scope>NUCLEOTIDE SEQUENCE</scope>
    <source>
        <strain evidence="4">CRE-138-0111</strain>
    </source>
</reference>
<dbReference type="EMBL" id="JAUQTG010000015">
    <property type="protein sequence ID" value="MDO7858535.1"/>
    <property type="molecule type" value="Genomic_DNA"/>
</dbReference>
<keyword evidence="6" id="KW-1185">Reference proteome</keyword>
<organism evidence="3 5">
    <name type="scientific">Providencia huashanensis</name>
    <dbReference type="NCBI Taxonomy" id="3037798"/>
    <lineage>
        <taxon>Bacteria</taxon>
        <taxon>Pseudomonadati</taxon>
        <taxon>Pseudomonadota</taxon>
        <taxon>Gammaproteobacteria</taxon>
        <taxon>Enterobacterales</taxon>
        <taxon>Morganellaceae</taxon>
        <taxon>Providencia</taxon>
    </lineage>
</organism>
<dbReference type="AlphaFoldDB" id="A0AA42FQ92"/>
<dbReference type="Pfam" id="PF21937">
    <property type="entry name" value="Yop-YscD_ppl_2nd"/>
    <property type="match status" value="1"/>
</dbReference>
<evidence type="ECO:0000256" key="1">
    <source>
        <dbReference type="SAM" id="Phobius"/>
    </source>
</evidence>
<keyword evidence="1" id="KW-1133">Transmembrane helix</keyword>
<keyword evidence="1" id="KW-0472">Membrane</keyword>
<dbReference type="InterPro" id="IPR053947">
    <property type="entry name" value="YscD_ppl__2nd"/>
</dbReference>
<dbReference type="NCBIfam" id="TIGR02500">
    <property type="entry name" value="type_III_yscD"/>
    <property type="match status" value="1"/>
</dbReference>
<feature type="transmembrane region" description="Helical" evidence="1">
    <location>
        <begin position="114"/>
        <end position="133"/>
    </location>
</feature>
<evidence type="ECO:0000313" key="4">
    <source>
        <dbReference type="EMBL" id="MDO7858535.1"/>
    </source>
</evidence>
<keyword evidence="1" id="KW-0812">Transmembrane</keyword>
<reference evidence="3" key="1">
    <citation type="submission" date="2023-03" db="EMBL/GenBank/DDBJ databases">
        <title>a new species belonging to Providencia genus.</title>
        <authorList>
            <person name="Yang W."/>
            <person name="Hu F."/>
            <person name="Shen S."/>
            <person name="Ding L."/>
            <person name="Yin D."/>
        </authorList>
    </citation>
    <scope>NUCLEOTIDE SEQUENCE</scope>
    <source>
        <strain evidence="3">CRE-3FA-0001</strain>
    </source>
</reference>